<evidence type="ECO:0000256" key="1">
    <source>
        <dbReference type="SAM" id="MobiDB-lite"/>
    </source>
</evidence>
<reference evidence="2 3" key="1">
    <citation type="submission" date="2019-02" db="EMBL/GenBank/DDBJ databases">
        <title>Deep-cultivation of Planctomycetes and their phenomic and genomic characterization uncovers novel biology.</title>
        <authorList>
            <person name="Wiegand S."/>
            <person name="Jogler M."/>
            <person name="Boedeker C."/>
            <person name="Pinto D."/>
            <person name="Vollmers J."/>
            <person name="Rivas-Marin E."/>
            <person name="Kohn T."/>
            <person name="Peeters S.H."/>
            <person name="Heuer A."/>
            <person name="Rast P."/>
            <person name="Oberbeckmann S."/>
            <person name="Bunk B."/>
            <person name="Jeske O."/>
            <person name="Meyerdierks A."/>
            <person name="Storesund J.E."/>
            <person name="Kallscheuer N."/>
            <person name="Luecker S."/>
            <person name="Lage O.M."/>
            <person name="Pohl T."/>
            <person name="Merkel B.J."/>
            <person name="Hornburger P."/>
            <person name="Mueller R.-W."/>
            <person name="Bruemmer F."/>
            <person name="Labrenz M."/>
            <person name="Spormann A.M."/>
            <person name="Op den Camp H."/>
            <person name="Overmann J."/>
            <person name="Amann R."/>
            <person name="Jetten M.S.M."/>
            <person name="Mascher T."/>
            <person name="Medema M.H."/>
            <person name="Devos D.P."/>
            <person name="Kaster A.-K."/>
            <person name="Ovreas L."/>
            <person name="Rohde M."/>
            <person name="Galperin M.Y."/>
            <person name="Jogler C."/>
        </authorList>
    </citation>
    <scope>NUCLEOTIDE SEQUENCE [LARGE SCALE GENOMIC DNA]</scope>
    <source>
        <strain evidence="2 3">TBK1r</strain>
    </source>
</reference>
<keyword evidence="3" id="KW-1185">Reference proteome</keyword>
<evidence type="ECO:0000313" key="2">
    <source>
        <dbReference type="EMBL" id="QDV82779.1"/>
    </source>
</evidence>
<proteinExistence type="predicted"/>
<protein>
    <submittedName>
        <fullName evidence="2">Uncharacterized protein</fullName>
    </submittedName>
</protein>
<accession>A0ABX5XS95</accession>
<sequence>MIATPESIEKSSYRFYRLFPAQAHRDQSSNVESRRSDPRGRRVGYLDRN</sequence>
<dbReference type="Proteomes" id="UP000318081">
    <property type="component" value="Chromosome"/>
</dbReference>
<feature type="region of interest" description="Disordered" evidence="1">
    <location>
        <begin position="23"/>
        <end position="49"/>
    </location>
</feature>
<organism evidence="2 3">
    <name type="scientific">Stieleria magnilauensis</name>
    <dbReference type="NCBI Taxonomy" id="2527963"/>
    <lineage>
        <taxon>Bacteria</taxon>
        <taxon>Pseudomonadati</taxon>
        <taxon>Planctomycetota</taxon>
        <taxon>Planctomycetia</taxon>
        <taxon>Pirellulales</taxon>
        <taxon>Pirellulaceae</taxon>
        <taxon>Stieleria</taxon>
    </lineage>
</organism>
<dbReference type="EMBL" id="CP036432">
    <property type="protein sequence ID" value="QDV82779.1"/>
    <property type="molecule type" value="Genomic_DNA"/>
</dbReference>
<evidence type="ECO:0000313" key="3">
    <source>
        <dbReference type="Proteomes" id="UP000318081"/>
    </source>
</evidence>
<gene>
    <name evidence="2" type="ORF">TBK1r_17110</name>
</gene>
<name>A0ABX5XS95_9BACT</name>